<evidence type="ECO:0000313" key="2">
    <source>
        <dbReference type="Proteomes" id="UP000635606"/>
    </source>
</evidence>
<dbReference type="Proteomes" id="UP000635606">
    <property type="component" value="Unassembled WGS sequence"/>
</dbReference>
<accession>A0A8J4EAV6</accession>
<evidence type="ECO:0000313" key="1">
    <source>
        <dbReference type="EMBL" id="GIJ67944.1"/>
    </source>
</evidence>
<dbReference type="EMBL" id="BOPH01000034">
    <property type="protein sequence ID" value="GIJ67944.1"/>
    <property type="molecule type" value="Genomic_DNA"/>
</dbReference>
<proteinExistence type="predicted"/>
<protein>
    <submittedName>
        <fullName evidence="1">Uncharacterized protein</fullName>
    </submittedName>
</protein>
<sequence length="129" mass="14476">MDRDRLVGMLHRDGGAFEACRRMLVAGARYWVDEDTVPASALATIYARRDRLTRRKGIQSLGFTEAVETLRSRGDDPICIGAVDTDDPPYHFQLFLDEGATTVVACLGVDQSWKTHVDEPGQRTIRRQP</sequence>
<dbReference type="RefSeq" id="WP_203927899.1">
    <property type="nucleotide sequence ID" value="NZ_BOPH01000034.1"/>
</dbReference>
<name>A0A8J4EAV6_9ACTN</name>
<dbReference type="AlphaFoldDB" id="A0A8J4EAV6"/>
<organism evidence="1 2">
    <name type="scientific">Virgisporangium ochraceum</name>
    <dbReference type="NCBI Taxonomy" id="65505"/>
    <lineage>
        <taxon>Bacteria</taxon>
        <taxon>Bacillati</taxon>
        <taxon>Actinomycetota</taxon>
        <taxon>Actinomycetes</taxon>
        <taxon>Micromonosporales</taxon>
        <taxon>Micromonosporaceae</taxon>
        <taxon>Virgisporangium</taxon>
    </lineage>
</organism>
<reference evidence="1" key="1">
    <citation type="submission" date="2021-01" db="EMBL/GenBank/DDBJ databases">
        <title>Whole genome shotgun sequence of Virgisporangium ochraceum NBRC 16418.</title>
        <authorList>
            <person name="Komaki H."/>
            <person name="Tamura T."/>
        </authorList>
    </citation>
    <scope>NUCLEOTIDE SEQUENCE</scope>
    <source>
        <strain evidence="1">NBRC 16418</strain>
    </source>
</reference>
<keyword evidence="2" id="KW-1185">Reference proteome</keyword>
<comment type="caution">
    <text evidence="1">The sequence shown here is derived from an EMBL/GenBank/DDBJ whole genome shotgun (WGS) entry which is preliminary data.</text>
</comment>
<gene>
    <name evidence="1" type="ORF">Voc01_028610</name>
</gene>